<dbReference type="OrthoDB" id="412780at2759"/>
<dbReference type="FunFam" id="2.40.128.20:FF:000001">
    <property type="entry name" value="Fatty acid-binding protein, adipocyte"/>
    <property type="match status" value="1"/>
</dbReference>
<proteinExistence type="inferred from homology"/>
<dbReference type="AlphaFoldDB" id="A0A2G9S0Z0"/>
<dbReference type="PANTHER" id="PTHR11955">
    <property type="entry name" value="FATTY ACID BINDING PROTEIN"/>
    <property type="match status" value="1"/>
</dbReference>
<comment type="similarity">
    <text evidence="1 2">Belongs to the calycin superfamily. Fatty-acid binding protein (FABP) family.</text>
</comment>
<dbReference type="Pfam" id="PF00061">
    <property type="entry name" value="Lipocalin"/>
    <property type="match status" value="1"/>
</dbReference>
<reference evidence="5" key="1">
    <citation type="journal article" date="2017" name="Nat. Commun.">
        <title>The North American bullfrog draft genome provides insight into hormonal regulation of long noncoding RNA.</title>
        <authorList>
            <person name="Hammond S.A."/>
            <person name="Warren R.L."/>
            <person name="Vandervalk B.P."/>
            <person name="Kucuk E."/>
            <person name="Khan H."/>
            <person name="Gibb E.A."/>
            <person name="Pandoh P."/>
            <person name="Kirk H."/>
            <person name="Zhao Y."/>
            <person name="Jones M."/>
            <person name="Mungall A.J."/>
            <person name="Coope R."/>
            <person name="Pleasance S."/>
            <person name="Moore R.A."/>
            <person name="Holt R.A."/>
            <person name="Round J.M."/>
            <person name="Ohora S."/>
            <person name="Walle B.V."/>
            <person name="Veldhoen N."/>
            <person name="Helbing C.C."/>
            <person name="Birol I."/>
        </authorList>
    </citation>
    <scope>NUCLEOTIDE SEQUENCE [LARGE SCALE GENOMIC DNA]</scope>
</reference>
<dbReference type="InterPro" id="IPR000463">
    <property type="entry name" value="Fatty_acid-bd"/>
</dbReference>
<sequence>MCEEMLGCWKLISSEGFDVYMKALGVDMGTRILVSPLKPDVIISKNGDDWCIKTVSSLKTTDLCFILNKEFDEDTADKRKCKTIFKLNDGKLIQTQKWDGKESIITRQVQNGQLITDCICDDAKCHRVYEKK</sequence>
<keyword evidence="2" id="KW-0813">Transport</keyword>
<feature type="domain" description="Cytosolic fatty-acid binding proteins" evidence="3">
    <location>
        <begin position="7"/>
        <end position="24"/>
    </location>
</feature>
<dbReference type="InterPro" id="IPR000566">
    <property type="entry name" value="Lipocln_cytosolic_FA-bd_dom"/>
</dbReference>
<keyword evidence="5" id="KW-1185">Reference proteome</keyword>
<dbReference type="InterPro" id="IPR012674">
    <property type="entry name" value="Calycin"/>
</dbReference>
<gene>
    <name evidence="4" type="ORF">AB205_0090010</name>
</gene>
<protein>
    <submittedName>
        <fullName evidence="4">Myelin P2 protein</fullName>
    </submittedName>
</protein>
<organism evidence="4 5">
    <name type="scientific">Aquarana catesbeiana</name>
    <name type="common">American bullfrog</name>
    <name type="synonym">Rana catesbeiana</name>
    <dbReference type="NCBI Taxonomy" id="8400"/>
    <lineage>
        <taxon>Eukaryota</taxon>
        <taxon>Metazoa</taxon>
        <taxon>Chordata</taxon>
        <taxon>Craniata</taxon>
        <taxon>Vertebrata</taxon>
        <taxon>Euteleostomi</taxon>
        <taxon>Amphibia</taxon>
        <taxon>Batrachia</taxon>
        <taxon>Anura</taxon>
        <taxon>Neobatrachia</taxon>
        <taxon>Ranoidea</taxon>
        <taxon>Ranidae</taxon>
        <taxon>Aquarana</taxon>
    </lineage>
</organism>
<accession>A0A2G9S0Z0</accession>
<dbReference type="EMBL" id="KV927427">
    <property type="protein sequence ID" value="PIO33121.1"/>
    <property type="molecule type" value="Genomic_DNA"/>
</dbReference>
<evidence type="ECO:0000256" key="2">
    <source>
        <dbReference type="RuleBase" id="RU003696"/>
    </source>
</evidence>
<evidence type="ECO:0000259" key="3">
    <source>
        <dbReference type="PROSITE" id="PS00214"/>
    </source>
</evidence>
<dbReference type="InterPro" id="IPR031259">
    <property type="entry name" value="ILBP"/>
</dbReference>
<dbReference type="GO" id="GO:0008289">
    <property type="term" value="F:lipid binding"/>
    <property type="evidence" value="ECO:0007669"/>
    <property type="project" value="InterPro"/>
</dbReference>
<name>A0A2G9S0Z0_AQUCT</name>
<dbReference type="PROSITE" id="PS00214">
    <property type="entry name" value="FABP"/>
    <property type="match status" value="1"/>
</dbReference>
<dbReference type="PRINTS" id="PR00178">
    <property type="entry name" value="FATTYACIDBP"/>
</dbReference>
<dbReference type="SUPFAM" id="SSF50814">
    <property type="entry name" value="Lipocalins"/>
    <property type="match status" value="1"/>
</dbReference>
<evidence type="ECO:0000313" key="5">
    <source>
        <dbReference type="Proteomes" id="UP000228934"/>
    </source>
</evidence>
<evidence type="ECO:0000313" key="4">
    <source>
        <dbReference type="EMBL" id="PIO33121.1"/>
    </source>
</evidence>
<dbReference type="Gene3D" id="2.40.128.20">
    <property type="match status" value="1"/>
</dbReference>
<evidence type="ECO:0000256" key="1">
    <source>
        <dbReference type="ARBA" id="ARBA00008390"/>
    </source>
</evidence>
<dbReference type="Proteomes" id="UP000228934">
    <property type="component" value="Unassembled WGS sequence"/>
</dbReference>